<reference evidence="1" key="1">
    <citation type="submission" date="2020-03" db="EMBL/GenBank/DDBJ databases">
        <title>The deep terrestrial virosphere.</title>
        <authorList>
            <person name="Holmfeldt K."/>
            <person name="Nilsson E."/>
            <person name="Simone D."/>
            <person name="Lopez-Fernandez M."/>
            <person name="Wu X."/>
            <person name="de Brujin I."/>
            <person name="Lundin D."/>
            <person name="Andersson A."/>
            <person name="Bertilsson S."/>
            <person name="Dopson M."/>
        </authorList>
    </citation>
    <scope>NUCLEOTIDE SEQUENCE</scope>
    <source>
        <strain evidence="1">MM415A04412</strain>
    </source>
</reference>
<name>A0A6M3JLD3_9ZZZZ</name>
<accession>A0A6M3JLD3</accession>
<evidence type="ECO:0000313" key="1">
    <source>
        <dbReference type="EMBL" id="QJA69647.1"/>
    </source>
</evidence>
<dbReference type="EMBL" id="MT141724">
    <property type="protein sequence ID" value="QJA69647.1"/>
    <property type="molecule type" value="Genomic_DNA"/>
</dbReference>
<gene>
    <name evidence="1" type="ORF">MM415A04412_0009</name>
</gene>
<sequence>MSAVRFTDRGETPQIIVPICVSGYTTEKTRDRIKTMKYGG</sequence>
<dbReference type="AlphaFoldDB" id="A0A6M3JLD3"/>
<protein>
    <submittedName>
        <fullName evidence="1">Uncharacterized protein</fullName>
    </submittedName>
</protein>
<proteinExistence type="predicted"/>
<organism evidence="1">
    <name type="scientific">viral metagenome</name>
    <dbReference type="NCBI Taxonomy" id="1070528"/>
    <lineage>
        <taxon>unclassified sequences</taxon>
        <taxon>metagenomes</taxon>
        <taxon>organismal metagenomes</taxon>
    </lineage>
</organism>